<feature type="compositionally biased region" description="Pro residues" evidence="1">
    <location>
        <begin position="105"/>
        <end position="125"/>
    </location>
</feature>
<feature type="region of interest" description="Disordered" evidence="1">
    <location>
        <begin position="1"/>
        <end position="38"/>
    </location>
</feature>
<feature type="region of interest" description="Disordered" evidence="1">
    <location>
        <begin position="98"/>
        <end position="141"/>
    </location>
</feature>
<dbReference type="Proteomes" id="UP000824120">
    <property type="component" value="Chromosome 4"/>
</dbReference>
<gene>
    <name evidence="2" type="ORF">H5410_024665</name>
</gene>
<organism evidence="2 3">
    <name type="scientific">Solanum commersonii</name>
    <name type="common">Commerson's wild potato</name>
    <name type="synonym">Commerson's nightshade</name>
    <dbReference type="NCBI Taxonomy" id="4109"/>
    <lineage>
        <taxon>Eukaryota</taxon>
        <taxon>Viridiplantae</taxon>
        <taxon>Streptophyta</taxon>
        <taxon>Embryophyta</taxon>
        <taxon>Tracheophyta</taxon>
        <taxon>Spermatophyta</taxon>
        <taxon>Magnoliopsida</taxon>
        <taxon>eudicotyledons</taxon>
        <taxon>Gunneridae</taxon>
        <taxon>Pentapetalae</taxon>
        <taxon>asterids</taxon>
        <taxon>lamiids</taxon>
        <taxon>Solanales</taxon>
        <taxon>Solanaceae</taxon>
        <taxon>Solanoideae</taxon>
        <taxon>Solaneae</taxon>
        <taxon>Solanum</taxon>
    </lineage>
</organism>
<dbReference type="AlphaFoldDB" id="A0A9J5ZMM6"/>
<keyword evidence="3" id="KW-1185">Reference proteome</keyword>
<feature type="compositionally biased region" description="Basic and acidic residues" evidence="1">
    <location>
        <begin position="1"/>
        <end position="10"/>
    </location>
</feature>
<dbReference type="EMBL" id="JACXVP010000004">
    <property type="protein sequence ID" value="KAG5613384.1"/>
    <property type="molecule type" value="Genomic_DNA"/>
</dbReference>
<evidence type="ECO:0000313" key="3">
    <source>
        <dbReference type="Proteomes" id="UP000824120"/>
    </source>
</evidence>
<accession>A0A9J5ZMM6</accession>
<feature type="compositionally biased region" description="Basic and acidic residues" evidence="1">
    <location>
        <begin position="174"/>
        <end position="195"/>
    </location>
</feature>
<protein>
    <submittedName>
        <fullName evidence="2">Uncharacterized protein</fullName>
    </submittedName>
</protein>
<sequence>MPDDASEFHHVTYNTKTETHPSQQKQHLDSSKYSSMSPSPSSISSRYLLIQAMLVVPLVPLQTYFPRRTKMASETNSSANPLPPSPVSHSICLINESHLSYNSPPHSPNPPHHPPHSPTAGPPATSPLQPNTPLMLNDFSNASNVGGASGAVGVNNPKTKVSLEKGMHHYPVTKLEDLERENSSGEENERKREKG</sequence>
<evidence type="ECO:0000256" key="1">
    <source>
        <dbReference type="SAM" id="MobiDB-lite"/>
    </source>
</evidence>
<feature type="region of interest" description="Disordered" evidence="1">
    <location>
        <begin position="162"/>
        <end position="195"/>
    </location>
</feature>
<proteinExistence type="predicted"/>
<name>A0A9J5ZMM6_SOLCO</name>
<reference evidence="2 3" key="1">
    <citation type="submission" date="2020-09" db="EMBL/GenBank/DDBJ databases">
        <title>De no assembly of potato wild relative species, Solanum commersonii.</title>
        <authorList>
            <person name="Cho K."/>
        </authorList>
    </citation>
    <scope>NUCLEOTIDE SEQUENCE [LARGE SCALE GENOMIC DNA]</scope>
    <source>
        <strain evidence="2">LZ3.2</strain>
        <tissue evidence="2">Leaf</tissue>
    </source>
</reference>
<comment type="caution">
    <text evidence="2">The sequence shown here is derived from an EMBL/GenBank/DDBJ whole genome shotgun (WGS) entry which is preliminary data.</text>
</comment>
<evidence type="ECO:0000313" key="2">
    <source>
        <dbReference type="EMBL" id="KAG5613384.1"/>
    </source>
</evidence>
<feature type="compositionally biased region" description="Polar residues" evidence="1">
    <location>
        <begin position="12"/>
        <end position="25"/>
    </location>
</feature>